<evidence type="ECO:0000313" key="2">
    <source>
        <dbReference type="Proteomes" id="UP000449846"/>
    </source>
</evidence>
<dbReference type="AlphaFoldDB" id="A0A844HVP0"/>
<organism evidence="1 2">
    <name type="scientific">Paracoccus litorisediminis</name>
    <dbReference type="NCBI Taxonomy" id="2006130"/>
    <lineage>
        <taxon>Bacteria</taxon>
        <taxon>Pseudomonadati</taxon>
        <taxon>Pseudomonadota</taxon>
        <taxon>Alphaproteobacteria</taxon>
        <taxon>Rhodobacterales</taxon>
        <taxon>Paracoccaceae</taxon>
        <taxon>Paracoccus</taxon>
    </lineage>
</organism>
<reference evidence="1 2" key="1">
    <citation type="submission" date="2019-11" db="EMBL/GenBank/DDBJ databases">
        <authorList>
            <person name="Dong K."/>
        </authorList>
    </citation>
    <scope>NUCLEOTIDE SEQUENCE [LARGE SCALE GENOMIC DNA]</scope>
    <source>
        <strain evidence="1 2">NBRC 112902</strain>
    </source>
</reference>
<dbReference type="OrthoDB" id="7769526at2"/>
<gene>
    <name evidence="1" type="ORF">GL300_25495</name>
</gene>
<keyword evidence="2" id="KW-1185">Reference proteome</keyword>
<dbReference type="SUPFAM" id="SSF52266">
    <property type="entry name" value="SGNH hydrolase"/>
    <property type="match status" value="1"/>
</dbReference>
<dbReference type="Proteomes" id="UP000449846">
    <property type="component" value="Unassembled WGS sequence"/>
</dbReference>
<dbReference type="EMBL" id="WMIG01000041">
    <property type="protein sequence ID" value="MTH62534.1"/>
    <property type="molecule type" value="Genomic_DNA"/>
</dbReference>
<sequence>MTNTQTPASFVILGGSNSLLTNGWVDKLKQIHPEPERIVNLSIGAATSAMGIYRLLTCTELPENPVILWEYSLNEANYVLNRQSPAVLSYHLEWLLEICARRGYRVLPVLLYNKAEATGAEKNPYRNALRQTLEGHRLTQVDAQRLWRERFAHLDADRLYKENPHYSTETDFLATLAAEVIEAGSSARVPARDPDLRQEFSGRDLQVVLPDIPASGTFTNRLLNCGLFPFRSDLPFSTAGRLLACYLIATRAEPAILFQSSAGERGPYSTQISPKEGGPLKQLKHLLLWSPKEPPLEVRGSLTLCPQAMNGRKPLVQHTMSWNPPAKDGAPGIGGLIGLLMEVDG</sequence>
<comment type="caution">
    <text evidence="1">The sequence shown here is derived from an EMBL/GenBank/DDBJ whole genome shotgun (WGS) entry which is preliminary data.</text>
</comment>
<name>A0A844HVP0_9RHOB</name>
<accession>A0A844HVP0</accession>
<proteinExistence type="predicted"/>
<evidence type="ECO:0008006" key="3">
    <source>
        <dbReference type="Google" id="ProtNLM"/>
    </source>
</evidence>
<dbReference type="RefSeq" id="WP_155042478.1">
    <property type="nucleotide sequence ID" value="NZ_JBHGCD010000045.1"/>
</dbReference>
<evidence type="ECO:0000313" key="1">
    <source>
        <dbReference type="EMBL" id="MTH62534.1"/>
    </source>
</evidence>
<protein>
    <recommendedName>
        <fullName evidence="3">SGNH/GDSL hydrolase family protein</fullName>
    </recommendedName>
</protein>